<protein>
    <submittedName>
        <fullName evidence="3">Uncharacterized protein</fullName>
    </submittedName>
</protein>
<evidence type="ECO:0000313" key="3">
    <source>
        <dbReference type="EMBL" id="RPA32369.1"/>
    </source>
</evidence>
<evidence type="ECO:0000256" key="1">
    <source>
        <dbReference type="SAM" id="Phobius"/>
    </source>
</evidence>
<proteinExistence type="predicted"/>
<dbReference type="AlphaFoldDB" id="A0A3N4E2I2"/>
<gene>
    <name evidence="3" type="ORF">EGC77_11190</name>
    <name evidence="2" type="ORF">EGC80_04585</name>
</gene>
<dbReference type="Proteomes" id="UP000273778">
    <property type="component" value="Chromosome"/>
</dbReference>
<feature type="transmembrane region" description="Helical" evidence="1">
    <location>
        <begin position="51"/>
        <end position="73"/>
    </location>
</feature>
<dbReference type="EMBL" id="RKKB01000003">
    <property type="protein sequence ID" value="RPA32369.1"/>
    <property type="molecule type" value="Genomic_DNA"/>
</dbReference>
<keyword evidence="1" id="KW-0812">Transmembrane</keyword>
<reference evidence="5" key="2">
    <citation type="submission" date="2018-11" db="EMBL/GenBank/DDBJ databases">
        <title>Shewanella sp. R106.</title>
        <authorList>
            <person name="Hwang Y.J."/>
            <person name="Hwang C.Y."/>
        </authorList>
    </citation>
    <scope>NUCLEOTIDE SEQUENCE [LARGE SCALE GENOMIC DNA]</scope>
    <source>
        <strain evidence="5">R106</strain>
    </source>
</reference>
<reference evidence="3" key="3">
    <citation type="submission" date="2018-11" db="EMBL/GenBank/DDBJ databases">
        <authorList>
            <person name="Hwang Y.J."/>
            <person name="Hwang C.Y."/>
        </authorList>
    </citation>
    <scope>NUCLEOTIDE SEQUENCE</scope>
    <source>
        <strain evidence="3">R106</strain>
    </source>
</reference>
<evidence type="ECO:0000313" key="2">
    <source>
        <dbReference type="EMBL" id="AZG34273.1"/>
    </source>
</evidence>
<keyword evidence="4" id="KW-1185">Reference proteome</keyword>
<reference evidence="2 4" key="1">
    <citation type="submission" date="2018-11" db="EMBL/GenBank/DDBJ databases">
        <title>Shewanella sp. M2.</title>
        <authorList>
            <person name="Hwang Y.J."/>
            <person name="Hwang C.Y."/>
        </authorList>
    </citation>
    <scope>NUCLEOTIDE SEQUENCE [LARGE SCALE GENOMIC DNA]</scope>
    <source>
        <strain evidence="2 4">M2</strain>
    </source>
</reference>
<keyword evidence="1" id="KW-0472">Membrane</keyword>
<dbReference type="OrthoDB" id="6306073at2"/>
<sequence length="121" mass="14218">MSITDLIGLLLGGSFVFLGLFVLLPMLLYIYKKRIKSVEGILENGREYFSLNIFLTGHGTLHYASVFMFDWYAKRYNLFHLKDCVPTKITRIFKVYYIIFMIDSLCFVTMVILDYIYPTIK</sequence>
<evidence type="ECO:0000313" key="5">
    <source>
        <dbReference type="Proteomes" id="UP000278855"/>
    </source>
</evidence>
<feature type="transmembrane region" description="Helical" evidence="1">
    <location>
        <begin position="95"/>
        <end position="117"/>
    </location>
</feature>
<organism evidence="3 5">
    <name type="scientific">Shewanella psychromarinicola</name>
    <dbReference type="NCBI Taxonomy" id="2487742"/>
    <lineage>
        <taxon>Bacteria</taxon>
        <taxon>Pseudomonadati</taxon>
        <taxon>Pseudomonadota</taxon>
        <taxon>Gammaproteobacteria</taxon>
        <taxon>Alteromonadales</taxon>
        <taxon>Shewanellaceae</taxon>
        <taxon>Shewanella</taxon>
    </lineage>
</organism>
<accession>A0A3N4E2I2</accession>
<keyword evidence="1" id="KW-1133">Transmembrane helix</keyword>
<dbReference type="Proteomes" id="UP000278855">
    <property type="component" value="Unassembled WGS sequence"/>
</dbReference>
<name>A0A3N4E2I2_9GAMM</name>
<dbReference type="EMBL" id="CP034073">
    <property type="protein sequence ID" value="AZG34273.1"/>
    <property type="molecule type" value="Genomic_DNA"/>
</dbReference>
<dbReference type="RefSeq" id="WP_124012882.1">
    <property type="nucleotide sequence ID" value="NZ_CP034073.1"/>
</dbReference>
<feature type="transmembrane region" description="Helical" evidence="1">
    <location>
        <begin position="6"/>
        <end position="30"/>
    </location>
</feature>
<dbReference type="KEGG" id="spsr:EGC80_04585"/>
<evidence type="ECO:0000313" key="4">
    <source>
        <dbReference type="Proteomes" id="UP000273778"/>
    </source>
</evidence>